<dbReference type="Pfam" id="PF08450">
    <property type="entry name" value="SGL"/>
    <property type="match status" value="1"/>
</dbReference>
<dbReference type="GO" id="GO:0019853">
    <property type="term" value="P:L-ascorbic acid biosynthetic process"/>
    <property type="evidence" value="ECO:0007669"/>
    <property type="project" value="TreeGrafter"/>
</dbReference>
<dbReference type="PANTHER" id="PTHR10907:SF47">
    <property type="entry name" value="REGUCALCIN"/>
    <property type="match status" value="1"/>
</dbReference>
<dbReference type="EMBL" id="HBEL01031900">
    <property type="protein sequence ID" value="CAD8418775.1"/>
    <property type="molecule type" value="Transcribed_RNA"/>
</dbReference>
<keyword evidence="3" id="KW-0862">Zinc</keyword>
<evidence type="ECO:0000256" key="1">
    <source>
        <dbReference type="ARBA" id="ARBA00008853"/>
    </source>
</evidence>
<dbReference type="Gene3D" id="2.120.10.30">
    <property type="entry name" value="TolB, C-terminal domain"/>
    <property type="match status" value="1"/>
</dbReference>
<dbReference type="PANTHER" id="PTHR10907">
    <property type="entry name" value="REGUCALCIN"/>
    <property type="match status" value="1"/>
</dbReference>
<dbReference type="InterPro" id="IPR013658">
    <property type="entry name" value="SGL"/>
</dbReference>
<name>A0A7S0GGR5_9STRA</name>
<accession>A0A7S0GGR5</accession>
<dbReference type="GO" id="GO:0004341">
    <property type="term" value="F:gluconolactonase activity"/>
    <property type="evidence" value="ECO:0007669"/>
    <property type="project" value="TreeGrafter"/>
</dbReference>
<keyword evidence="3" id="KW-0479">Metal-binding</keyword>
<dbReference type="AlphaFoldDB" id="A0A7S0GGR5"/>
<feature type="active site" description="Proton donor/acceptor" evidence="2">
    <location>
        <position position="42"/>
    </location>
</feature>
<gene>
    <name evidence="5" type="ORF">PINE0816_LOCUS14910</name>
</gene>
<evidence type="ECO:0000256" key="3">
    <source>
        <dbReference type="PIRSR" id="PIRSR605511-2"/>
    </source>
</evidence>
<proteinExistence type="inferred from homology"/>
<evidence type="ECO:0000313" key="5">
    <source>
        <dbReference type="EMBL" id="CAD8418775.1"/>
    </source>
</evidence>
<evidence type="ECO:0000256" key="2">
    <source>
        <dbReference type="PIRSR" id="PIRSR605511-1"/>
    </source>
</evidence>
<organism evidence="5">
    <name type="scientific">Proboscia inermis</name>
    <dbReference type="NCBI Taxonomy" id="420281"/>
    <lineage>
        <taxon>Eukaryota</taxon>
        <taxon>Sar</taxon>
        <taxon>Stramenopiles</taxon>
        <taxon>Ochrophyta</taxon>
        <taxon>Bacillariophyta</taxon>
        <taxon>Coscinodiscophyceae</taxon>
        <taxon>Rhizosoleniophycidae</taxon>
        <taxon>Rhizosoleniales</taxon>
        <taxon>Rhizosoleniaceae</taxon>
        <taxon>Proboscia</taxon>
    </lineage>
</organism>
<feature type="domain" description="SMP-30/Gluconolactonase/LRE-like region" evidence="4">
    <location>
        <begin position="1"/>
        <end position="100"/>
    </location>
</feature>
<evidence type="ECO:0000259" key="4">
    <source>
        <dbReference type="Pfam" id="PF08450"/>
    </source>
</evidence>
<dbReference type="PRINTS" id="PR01790">
    <property type="entry name" value="SMP30FAMILY"/>
</dbReference>
<dbReference type="SUPFAM" id="SSF63829">
    <property type="entry name" value="Calcium-dependent phosphotriesterase"/>
    <property type="match status" value="1"/>
</dbReference>
<sequence>MYFCDTPTRKLYSFNYPKEDGGKLTNRRLVWTMPSNLPGGPDGAQVDAAGFIWMALSGAGRVVRVDPSTGKVDVVVHLPVKCPTSCTFGGEDLDTLFITTRGPDGGGVFRVKLPFGIKGLPEPCFKVLDNIDSNEN</sequence>
<feature type="binding site" evidence="3">
    <location>
        <position position="42"/>
    </location>
    <ligand>
        <name>a divalent metal cation</name>
        <dbReference type="ChEBI" id="CHEBI:60240"/>
    </ligand>
</feature>
<reference evidence="5" key="1">
    <citation type="submission" date="2021-01" db="EMBL/GenBank/DDBJ databases">
        <authorList>
            <person name="Corre E."/>
            <person name="Pelletier E."/>
            <person name="Niang G."/>
            <person name="Scheremetjew M."/>
            <person name="Finn R."/>
            <person name="Kale V."/>
            <person name="Holt S."/>
            <person name="Cochrane G."/>
            <person name="Meng A."/>
            <person name="Brown T."/>
            <person name="Cohen L."/>
        </authorList>
    </citation>
    <scope>NUCLEOTIDE SEQUENCE</scope>
    <source>
        <strain evidence="5">CCAP1064/1</strain>
    </source>
</reference>
<comment type="similarity">
    <text evidence="1">Belongs to the SMP-30/CGR1 family.</text>
</comment>
<dbReference type="InterPro" id="IPR005511">
    <property type="entry name" value="SMP-30"/>
</dbReference>
<comment type="cofactor">
    <cofactor evidence="3">
        <name>Zn(2+)</name>
        <dbReference type="ChEBI" id="CHEBI:29105"/>
    </cofactor>
    <text evidence="3">Binds 1 divalent metal cation per subunit.</text>
</comment>
<dbReference type="GO" id="GO:0005509">
    <property type="term" value="F:calcium ion binding"/>
    <property type="evidence" value="ECO:0007669"/>
    <property type="project" value="TreeGrafter"/>
</dbReference>
<protein>
    <recommendedName>
        <fullName evidence="4">SMP-30/Gluconolactonase/LRE-like region domain-containing protein</fullName>
    </recommendedName>
</protein>
<dbReference type="InterPro" id="IPR011042">
    <property type="entry name" value="6-blade_b-propeller_TolB-like"/>
</dbReference>